<dbReference type="GO" id="GO:0006730">
    <property type="term" value="P:one-carbon metabolic process"/>
    <property type="evidence" value="ECO:0007669"/>
    <property type="project" value="UniProtKB-KW"/>
</dbReference>
<accession>A0A1H3DKN1</accession>
<dbReference type="PROSITE" id="PS00377">
    <property type="entry name" value="ADOMET_SYNTHASE_2"/>
    <property type="match status" value="1"/>
</dbReference>
<reference evidence="17" key="1">
    <citation type="submission" date="2016-10" db="EMBL/GenBank/DDBJ databases">
        <authorList>
            <person name="Varghese N."/>
            <person name="Submissions S."/>
        </authorList>
    </citation>
    <scope>NUCLEOTIDE SEQUENCE [LARGE SCALE GENOMIC DNA]</scope>
    <source>
        <strain evidence="17">VPI 5359</strain>
    </source>
</reference>
<dbReference type="AlphaFoldDB" id="A0A1H3DKN1"/>
<dbReference type="InterPro" id="IPR022631">
    <property type="entry name" value="ADOMET_SYNTHASE_CS"/>
</dbReference>
<keyword evidence="4 10" id="KW-0808">Transferase</keyword>
<dbReference type="PROSITE" id="PS00376">
    <property type="entry name" value="ADOMET_SYNTHASE_1"/>
    <property type="match status" value="1"/>
</dbReference>
<dbReference type="STRING" id="1528.SAMN04488579_10541"/>
<feature type="binding site" description="in other chain" evidence="10">
    <location>
        <position position="15"/>
    </location>
    <ligand>
        <name>ATP</name>
        <dbReference type="ChEBI" id="CHEBI:30616"/>
        <note>ligand shared between two neighboring subunits</note>
    </ligand>
</feature>
<dbReference type="InterPro" id="IPR022629">
    <property type="entry name" value="S-AdoMet_synt_central"/>
</dbReference>
<feature type="binding site" description="in other chain" evidence="10">
    <location>
        <position position="298"/>
    </location>
    <ligand>
        <name>L-methionine</name>
        <dbReference type="ChEBI" id="CHEBI:57844"/>
        <note>ligand shared between two neighboring subunits</note>
    </ligand>
</feature>
<dbReference type="PIRSF" id="PIRSF000497">
    <property type="entry name" value="MAT"/>
    <property type="match status" value="1"/>
</dbReference>
<dbReference type="GO" id="GO:0000287">
    <property type="term" value="F:magnesium ion binding"/>
    <property type="evidence" value="ECO:0007669"/>
    <property type="project" value="UniProtKB-UniRule"/>
</dbReference>
<evidence type="ECO:0000259" key="14">
    <source>
        <dbReference type="Pfam" id="PF02772"/>
    </source>
</evidence>
<keyword evidence="3 10" id="KW-0554">One-carbon metabolism</keyword>
<feature type="binding site" description="in other chain" evidence="10">
    <location>
        <begin position="273"/>
        <end position="274"/>
    </location>
    <ligand>
        <name>ATP</name>
        <dbReference type="ChEBI" id="CHEBI:30616"/>
        <note>ligand shared between two neighboring subunits</note>
    </ligand>
</feature>
<sequence length="407" mass="44400">MEKRRITAESVTEGHPDKLCDQISDSILDACLGQDPESRVAVETMVSKGTVLIAGETATQAVIDPVVIAREVIKDTGYTSEGVGMDGNRCLILTNIHSQSGDIALGVDRGESLELPHWIPGKKRCCWKAPENLGSQEIKRHLGAGDQGMMIGYATAETPEYMPMPYMLATQLARRLAQVRKKGILPWLRPDGKSQVTMAYDGLGQPERIESIVLSAQHDEGVDLMEIKLELMKHVIQPVIDPSLITVDTRFQINPTGRFVIGGPLGDTGVTGRKLMVDTYGSVAHHGGGAFSGKDPTKVDRSGAYMARYIAKNIVAMGLARRCEISLAYAIGQEEPEMIECDTFGTATQGESALLERLKAECSFAVSDIIEGLNLRRPIYKNTAVYGHFGRETLPWEQVDGFAAVRK</sequence>
<dbReference type="NCBIfam" id="TIGR01034">
    <property type="entry name" value="metK"/>
    <property type="match status" value="1"/>
</dbReference>
<keyword evidence="6 10" id="KW-0547">Nucleotide-binding</keyword>
<dbReference type="HAMAP" id="MF_00086">
    <property type="entry name" value="S_AdoMet_synth1"/>
    <property type="match status" value="1"/>
</dbReference>
<evidence type="ECO:0000256" key="11">
    <source>
        <dbReference type="RuleBase" id="RU000542"/>
    </source>
</evidence>
<gene>
    <name evidence="10" type="primary">metK</name>
    <name evidence="16" type="ORF">SAMN04488579_10541</name>
</gene>
<evidence type="ECO:0000256" key="9">
    <source>
        <dbReference type="ARBA" id="ARBA00022958"/>
    </source>
</evidence>
<keyword evidence="7 10" id="KW-0067">ATP-binding</keyword>
<evidence type="ECO:0000313" key="16">
    <source>
        <dbReference type="EMBL" id="SDX66917.1"/>
    </source>
</evidence>
<dbReference type="RefSeq" id="WP_090243896.1">
    <property type="nucleotide sequence ID" value="NZ_FNOU01000005.1"/>
</dbReference>
<dbReference type="EMBL" id="FNOU01000005">
    <property type="protein sequence ID" value="SDX66917.1"/>
    <property type="molecule type" value="Genomic_DNA"/>
</dbReference>
<evidence type="ECO:0000256" key="12">
    <source>
        <dbReference type="RuleBase" id="RU004462"/>
    </source>
</evidence>
<protein>
    <recommendedName>
        <fullName evidence="10">S-adenosylmethionine synthase</fullName>
        <shortName evidence="10">AdoMet synthase</shortName>
        <ecNumber evidence="10">2.5.1.6</ecNumber>
    </recommendedName>
    <alternativeName>
        <fullName evidence="10">MAT</fullName>
    </alternativeName>
    <alternativeName>
        <fullName evidence="10">Methionine adenosyltransferase</fullName>
    </alternativeName>
</protein>
<feature type="domain" description="S-adenosylmethionine synthetase N-terminal" evidence="13">
    <location>
        <begin position="6"/>
        <end position="100"/>
    </location>
</feature>
<comment type="catalytic activity">
    <reaction evidence="10">
        <text>L-methionine + ATP + H2O = S-adenosyl-L-methionine + phosphate + diphosphate</text>
        <dbReference type="Rhea" id="RHEA:21080"/>
        <dbReference type="ChEBI" id="CHEBI:15377"/>
        <dbReference type="ChEBI" id="CHEBI:30616"/>
        <dbReference type="ChEBI" id="CHEBI:33019"/>
        <dbReference type="ChEBI" id="CHEBI:43474"/>
        <dbReference type="ChEBI" id="CHEBI:57844"/>
        <dbReference type="ChEBI" id="CHEBI:59789"/>
        <dbReference type="EC" id="2.5.1.6"/>
    </reaction>
</comment>
<dbReference type="InterPro" id="IPR022636">
    <property type="entry name" value="S-AdoMet_synthetase_sfam"/>
</dbReference>
<feature type="domain" description="S-adenosylmethionine synthetase central" evidence="14">
    <location>
        <begin position="142"/>
        <end position="259"/>
    </location>
</feature>
<keyword evidence="17" id="KW-1185">Reference proteome</keyword>
<feature type="region of interest" description="Flexible loop" evidence="10">
    <location>
        <begin position="99"/>
        <end position="109"/>
    </location>
</feature>
<feature type="binding site" description="in other chain" evidence="10">
    <location>
        <position position="56"/>
    </location>
    <ligand>
        <name>L-methionine</name>
        <dbReference type="ChEBI" id="CHEBI:57844"/>
        <note>ligand shared between two neighboring subunits</note>
    </ligand>
</feature>
<proteinExistence type="inferred from homology"/>
<dbReference type="GO" id="GO:0004478">
    <property type="term" value="F:methionine adenosyltransferase activity"/>
    <property type="evidence" value="ECO:0007669"/>
    <property type="project" value="UniProtKB-UniRule"/>
</dbReference>
<evidence type="ECO:0000256" key="6">
    <source>
        <dbReference type="ARBA" id="ARBA00022741"/>
    </source>
</evidence>
<dbReference type="Pfam" id="PF02773">
    <property type="entry name" value="S-AdoMet_synt_C"/>
    <property type="match status" value="1"/>
</dbReference>
<comment type="subcellular location">
    <subcellularLocation>
        <location evidence="10 11">Cytoplasm</location>
    </subcellularLocation>
</comment>
<feature type="binding site" evidence="10">
    <location>
        <position position="294"/>
    </location>
    <ligand>
        <name>ATP</name>
        <dbReference type="ChEBI" id="CHEBI:30616"/>
        <note>ligand shared between two neighboring subunits</note>
    </ligand>
</feature>
<feature type="binding site" evidence="10">
    <location>
        <position position="267"/>
    </location>
    <ligand>
        <name>ATP</name>
        <dbReference type="ChEBI" id="CHEBI:30616"/>
        <note>ligand shared between two neighboring subunits</note>
    </ligand>
</feature>
<comment type="similarity">
    <text evidence="2 10 12">Belongs to the AdoMet synthase family.</text>
</comment>
<evidence type="ECO:0000259" key="15">
    <source>
        <dbReference type="Pfam" id="PF02773"/>
    </source>
</evidence>
<evidence type="ECO:0000256" key="7">
    <source>
        <dbReference type="ARBA" id="ARBA00022840"/>
    </source>
</evidence>
<dbReference type="Proteomes" id="UP000199652">
    <property type="component" value="Unassembled WGS sequence"/>
</dbReference>
<dbReference type="InterPro" id="IPR022630">
    <property type="entry name" value="S-AdoMet_synt_C"/>
</dbReference>
<dbReference type="PANTHER" id="PTHR11964">
    <property type="entry name" value="S-ADENOSYLMETHIONINE SYNTHETASE"/>
    <property type="match status" value="1"/>
</dbReference>
<keyword evidence="8 10" id="KW-0460">Magnesium</keyword>
<feature type="binding site" evidence="10">
    <location>
        <position position="43"/>
    </location>
    <ligand>
        <name>K(+)</name>
        <dbReference type="ChEBI" id="CHEBI:29103"/>
    </ligand>
</feature>
<feature type="binding site" description="in other chain" evidence="10">
    <location>
        <begin position="191"/>
        <end position="193"/>
    </location>
    <ligand>
        <name>ATP</name>
        <dbReference type="ChEBI" id="CHEBI:30616"/>
        <note>ligand shared between two neighboring subunits</note>
    </ligand>
</feature>
<dbReference type="InterPro" id="IPR022628">
    <property type="entry name" value="S-AdoMet_synt_N"/>
</dbReference>
<evidence type="ECO:0000256" key="10">
    <source>
        <dbReference type="HAMAP-Rule" id="MF_00086"/>
    </source>
</evidence>
<dbReference type="Gene3D" id="3.30.300.10">
    <property type="match status" value="3"/>
</dbReference>
<dbReference type="OrthoDB" id="9801686at2"/>
<dbReference type="InterPro" id="IPR002133">
    <property type="entry name" value="S-AdoMet_synthetase"/>
</dbReference>
<evidence type="ECO:0000256" key="3">
    <source>
        <dbReference type="ARBA" id="ARBA00022563"/>
    </source>
</evidence>
<keyword evidence="5 10" id="KW-0479">Metal-binding</keyword>
<feature type="binding site" evidence="10">
    <location>
        <position position="290"/>
    </location>
    <ligand>
        <name>ATP</name>
        <dbReference type="ChEBI" id="CHEBI:30616"/>
        <note>ligand shared between two neighboring subunits</note>
    </ligand>
</feature>
<evidence type="ECO:0000256" key="4">
    <source>
        <dbReference type="ARBA" id="ARBA00022679"/>
    </source>
</evidence>
<evidence type="ECO:0000256" key="1">
    <source>
        <dbReference type="ARBA" id="ARBA00005224"/>
    </source>
</evidence>
<dbReference type="GO" id="GO:0005524">
    <property type="term" value="F:ATP binding"/>
    <property type="evidence" value="ECO:0007669"/>
    <property type="project" value="UniProtKB-UniRule"/>
</dbReference>
<feature type="binding site" description="in other chain" evidence="10">
    <location>
        <begin position="258"/>
        <end position="259"/>
    </location>
    <ligand>
        <name>ATP</name>
        <dbReference type="ChEBI" id="CHEBI:30616"/>
        <note>ligand shared between two neighboring subunits</note>
    </ligand>
</feature>
<comment type="pathway">
    <text evidence="1 10">Amino-acid biosynthesis; S-adenosyl-L-methionine biosynthesis; S-adenosyl-L-methionine from L-methionine: step 1/1.</text>
</comment>
<name>A0A1H3DKN1_EUBBA</name>
<organism evidence="16 17">
    <name type="scientific">Eubacterium barkeri</name>
    <name type="common">Clostridium barkeri</name>
    <dbReference type="NCBI Taxonomy" id="1528"/>
    <lineage>
        <taxon>Bacteria</taxon>
        <taxon>Bacillati</taxon>
        <taxon>Bacillota</taxon>
        <taxon>Clostridia</taxon>
        <taxon>Eubacteriales</taxon>
        <taxon>Eubacteriaceae</taxon>
        <taxon>Eubacterium</taxon>
    </lineage>
</organism>
<feature type="domain" description="S-adenosylmethionine synthetase C-terminal" evidence="15">
    <location>
        <begin position="261"/>
        <end position="398"/>
    </location>
</feature>
<evidence type="ECO:0000259" key="13">
    <source>
        <dbReference type="Pfam" id="PF00438"/>
    </source>
</evidence>
<dbReference type="SUPFAM" id="SSF55973">
    <property type="entry name" value="S-adenosylmethionine synthetase"/>
    <property type="match status" value="3"/>
</dbReference>
<comment type="function">
    <text evidence="10">Catalyzes the formation of S-adenosylmethionine (AdoMet) from methionine and ATP. The overall synthetic reaction is composed of two sequential steps, AdoMet formation and the subsequent tripolyphosphate hydrolysis which occurs prior to release of AdoMet from the enzyme.</text>
</comment>
<dbReference type="CDD" id="cd18079">
    <property type="entry name" value="S-AdoMet_synt"/>
    <property type="match status" value="1"/>
</dbReference>
<dbReference type="GO" id="GO:0006556">
    <property type="term" value="P:S-adenosylmethionine biosynthetic process"/>
    <property type="evidence" value="ECO:0007669"/>
    <property type="project" value="UniProtKB-UniRule"/>
</dbReference>
<comment type="cofactor">
    <cofactor evidence="10">
        <name>Mg(2+)</name>
        <dbReference type="ChEBI" id="CHEBI:18420"/>
    </cofactor>
    <text evidence="10">Binds 2 divalent ions per subunit.</text>
</comment>
<dbReference type="UniPathway" id="UPA00315">
    <property type="reaction ID" value="UER00080"/>
</dbReference>
<evidence type="ECO:0000256" key="8">
    <source>
        <dbReference type="ARBA" id="ARBA00022842"/>
    </source>
</evidence>
<dbReference type="GO" id="GO:0005737">
    <property type="term" value="C:cytoplasm"/>
    <property type="evidence" value="ECO:0007669"/>
    <property type="project" value="UniProtKB-SubCell"/>
</dbReference>
<feature type="binding site" evidence="10">
    <location>
        <position position="267"/>
    </location>
    <ligand>
        <name>L-methionine</name>
        <dbReference type="ChEBI" id="CHEBI:57844"/>
        <note>ligand shared between two neighboring subunits</note>
    </ligand>
</feature>
<comment type="subunit">
    <text evidence="10">Homotetramer; dimer of dimers.</text>
</comment>
<feature type="binding site" description="in other chain" evidence="10">
    <location>
        <position position="99"/>
    </location>
    <ligand>
        <name>L-methionine</name>
        <dbReference type="ChEBI" id="CHEBI:57844"/>
        <note>ligand shared between two neighboring subunits</note>
    </ligand>
</feature>
<evidence type="ECO:0000256" key="5">
    <source>
        <dbReference type="ARBA" id="ARBA00022723"/>
    </source>
</evidence>
<comment type="cofactor">
    <cofactor evidence="10">
        <name>K(+)</name>
        <dbReference type="ChEBI" id="CHEBI:29103"/>
    </cofactor>
    <text evidence="10">Binds 1 potassium ion per subunit.</text>
</comment>
<keyword evidence="10" id="KW-0963">Cytoplasm</keyword>
<feature type="binding site" evidence="10">
    <location>
        <position position="17"/>
    </location>
    <ligand>
        <name>Mg(2+)</name>
        <dbReference type="ChEBI" id="CHEBI:18420"/>
    </ligand>
</feature>
<evidence type="ECO:0000313" key="17">
    <source>
        <dbReference type="Proteomes" id="UP000199652"/>
    </source>
</evidence>
<dbReference type="EC" id="2.5.1.6" evidence="10"/>
<dbReference type="Pfam" id="PF00438">
    <property type="entry name" value="S-AdoMet_synt_N"/>
    <property type="match status" value="1"/>
</dbReference>
<dbReference type="FunFam" id="3.30.300.10:FF:000003">
    <property type="entry name" value="S-adenosylmethionine synthase"/>
    <property type="match status" value="1"/>
</dbReference>
<dbReference type="Pfam" id="PF02772">
    <property type="entry name" value="S-AdoMet_synt_M"/>
    <property type="match status" value="1"/>
</dbReference>
<evidence type="ECO:0000256" key="2">
    <source>
        <dbReference type="ARBA" id="ARBA00009685"/>
    </source>
</evidence>
<keyword evidence="9 10" id="KW-0630">Potassium</keyword>